<dbReference type="Pfam" id="PF04082">
    <property type="entry name" value="Fungal_trans"/>
    <property type="match status" value="1"/>
</dbReference>
<dbReference type="InterPro" id="IPR051430">
    <property type="entry name" value="Fungal_TF_Env_Response"/>
</dbReference>
<evidence type="ECO:0000313" key="9">
    <source>
        <dbReference type="Proteomes" id="UP000030651"/>
    </source>
</evidence>
<gene>
    <name evidence="8" type="ORF">PFICI_07504</name>
</gene>
<evidence type="ECO:0000256" key="1">
    <source>
        <dbReference type="ARBA" id="ARBA00022723"/>
    </source>
</evidence>
<dbReference type="GeneID" id="19272517"/>
<keyword evidence="1" id="KW-0479">Metal-binding</keyword>
<keyword evidence="5" id="KW-0804">Transcription</keyword>
<proteinExistence type="predicted"/>
<dbReference type="SMART" id="SM00906">
    <property type="entry name" value="Fungal_trans"/>
    <property type="match status" value="1"/>
</dbReference>
<sequence length="536" mass="59830">MQSCKSLSQRLQQKRQIPWVHGEYGTCLPSKETADILIDKYLRTFETVQRILHVPTFRREYRMFWENQSQAPFDFLIKMQLCFSLGACLYDDIFSLRPQALQWIREASAWTESFDSPNLSISGVQIMCLLSLAQNVVQELIGDRTWIRSGALIRLAMAIGLHRDPTKLPSMPAAQGEMRRRLWTTVLELALSSCLDAGGTLLISLRDFDCMLPMNLDDTQLDFDDNGDLLASDSATYTDTTLQIALAQTFPARLAIAEYANGFNSEQSYDKTLRLAADLKSATTRFGESIKVHHAKITDFQRRYYEMVMDRYMFMLHIPYATVALKDSAFLLSRDTCVDAALRLSYAALDSRLMPDAFLDSARAAMVVTAPCQDYVRLVLCGAGLFRATQTQALMIIAAELHARLVNWSEGACLDTTGPLGTLRGQELLSFLRVGVEWTKCRILAGQDNIKDYVFQAAILAGITAMIEGGSVKEATDNEGKEACIKAKALLVNLVGDDEPSNTGQAGVAEDSWNFHANDFWTADWADCTGSFVIPQ</sequence>
<dbReference type="GO" id="GO:0001228">
    <property type="term" value="F:DNA-binding transcription activator activity, RNA polymerase II-specific"/>
    <property type="evidence" value="ECO:0007669"/>
    <property type="project" value="TreeGrafter"/>
</dbReference>
<name>W3X1M3_PESFW</name>
<dbReference type="Proteomes" id="UP000030651">
    <property type="component" value="Unassembled WGS sequence"/>
</dbReference>
<dbReference type="eggNOG" id="ENOG502T6PE">
    <property type="taxonomic scope" value="Eukaryota"/>
</dbReference>
<accession>W3X1M3</accession>
<evidence type="ECO:0000256" key="5">
    <source>
        <dbReference type="ARBA" id="ARBA00023163"/>
    </source>
</evidence>
<keyword evidence="2" id="KW-0862">Zinc</keyword>
<dbReference type="GO" id="GO:0008270">
    <property type="term" value="F:zinc ion binding"/>
    <property type="evidence" value="ECO:0007669"/>
    <property type="project" value="InterPro"/>
</dbReference>
<organism evidence="8 9">
    <name type="scientific">Pestalotiopsis fici (strain W106-1 / CGMCC3.15140)</name>
    <dbReference type="NCBI Taxonomy" id="1229662"/>
    <lineage>
        <taxon>Eukaryota</taxon>
        <taxon>Fungi</taxon>
        <taxon>Dikarya</taxon>
        <taxon>Ascomycota</taxon>
        <taxon>Pezizomycotina</taxon>
        <taxon>Sordariomycetes</taxon>
        <taxon>Xylariomycetidae</taxon>
        <taxon>Amphisphaeriales</taxon>
        <taxon>Sporocadaceae</taxon>
        <taxon>Pestalotiopsis</taxon>
    </lineage>
</organism>
<dbReference type="CDD" id="cd12148">
    <property type="entry name" value="fungal_TF_MHR"/>
    <property type="match status" value="1"/>
</dbReference>
<dbReference type="GO" id="GO:0000978">
    <property type="term" value="F:RNA polymerase II cis-regulatory region sequence-specific DNA binding"/>
    <property type="evidence" value="ECO:0007669"/>
    <property type="project" value="TreeGrafter"/>
</dbReference>
<dbReference type="PANTHER" id="PTHR31944:SF131">
    <property type="entry name" value="HEME-RESPONSIVE ZINC FINGER TRANSCRIPTION FACTOR HAP1"/>
    <property type="match status" value="1"/>
</dbReference>
<evidence type="ECO:0000259" key="7">
    <source>
        <dbReference type="SMART" id="SM00906"/>
    </source>
</evidence>
<dbReference type="RefSeq" id="XP_007834276.1">
    <property type="nucleotide sequence ID" value="XM_007836085.1"/>
</dbReference>
<dbReference type="OMA" id="IHEAREW"/>
<reference evidence="9" key="1">
    <citation type="journal article" date="2015" name="BMC Genomics">
        <title>Genomic and transcriptomic analysis of the endophytic fungus Pestalotiopsis fici reveals its lifestyle and high potential for synthesis of natural products.</title>
        <authorList>
            <person name="Wang X."/>
            <person name="Zhang X."/>
            <person name="Liu L."/>
            <person name="Xiang M."/>
            <person name="Wang W."/>
            <person name="Sun X."/>
            <person name="Che Y."/>
            <person name="Guo L."/>
            <person name="Liu G."/>
            <person name="Guo L."/>
            <person name="Wang C."/>
            <person name="Yin W.B."/>
            <person name="Stadler M."/>
            <person name="Zhang X."/>
            <person name="Liu X."/>
        </authorList>
    </citation>
    <scope>NUCLEOTIDE SEQUENCE [LARGE SCALE GENOMIC DNA]</scope>
    <source>
        <strain evidence="9">W106-1 / CGMCC3.15140</strain>
    </source>
</reference>
<keyword evidence="6" id="KW-0539">Nucleus</keyword>
<keyword evidence="3" id="KW-0805">Transcription regulation</keyword>
<feature type="domain" description="Xylanolytic transcriptional activator regulatory" evidence="7">
    <location>
        <begin position="145"/>
        <end position="219"/>
    </location>
</feature>
<evidence type="ECO:0000256" key="6">
    <source>
        <dbReference type="ARBA" id="ARBA00023242"/>
    </source>
</evidence>
<dbReference type="PANTHER" id="PTHR31944">
    <property type="entry name" value="HEME-RESPONSIVE ZINC FINGER TRANSCRIPTION FACTOR HAP1"/>
    <property type="match status" value="1"/>
</dbReference>
<dbReference type="OrthoDB" id="4337792at2759"/>
<evidence type="ECO:0000256" key="4">
    <source>
        <dbReference type="ARBA" id="ARBA00023125"/>
    </source>
</evidence>
<evidence type="ECO:0000256" key="3">
    <source>
        <dbReference type="ARBA" id="ARBA00023015"/>
    </source>
</evidence>
<evidence type="ECO:0000313" key="8">
    <source>
        <dbReference type="EMBL" id="ETS79975.1"/>
    </source>
</evidence>
<dbReference type="GO" id="GO:0006351">
    <property type="term" value="P:DNA-templated transcription"/>
    <property type="evidence" value="ECO:0007669"/>
    <property type="project" value="InterPro"/>
</dbReference>
<dbReference type="AlphaFoldDB" id="W3X1M3"/>
<dbReference type="KEGG" id="pfy:PFICI_07504"/>
<dbReference type="EMBL" id="KI912113">
    <property type="protein sequence ID" value="ETS79975.1"/>
    <property type="molecule type" value="Genomic_DNA"/>
</dbReference>
<evidence type="ECO:0000256" key="2">
    <source>
        <dbReference type="ARBA" id="ARBA00022833"/>
    </source>
</evidence>
<dbReference type="InterPro" id="IPR007219">
    <property type="entry name" value="XnlR_reg_dom"/>
</dbReference>
<keyword evidence="9" id="KW-1185">Reference proteome</keyword>
<dbReference type="GO" id="GO:0005634">
    <property type="term" value="C:nucleus"/>
    <property type="evidence" value="ECO:0007669"/>
    <property type="project" value="TreeGrafter"/>
</dbReference>
<protein>
    <recommendedName>
        <fullName evidence="7">Xylanolytic transcriptional activator regulatory domain-containing protein</fullName>
    </recommendedName>
</protein>
<keyword evidence="4" id="KW-0238">DNA-binding</keyword>
<dbReference type="HOGENOM" id="CLU_007091_3_2_1"/>
<dbReference type="InParanoid" id="W3X1M3"/>